<proteinExistence type="predicted"/>
<accession>A0A2M4CK74</accession>
<dbReference type="AlphaFoldDB" id="A0A2M4CK74"/>
<feature type="compositionally biased region" description="Basic and acidic residues" evidence="1">
    <location>
        <begin position="1"/>
        <end position="11"/>
    </location>
</feature>
<organism evidence="2">
    <name type="scientific">Anopheles darlingi</name>
    <name type="common">Mosquito</name>
    <dbReference type="NCBI Taxonomy" id="43151"/>
    <lineage>
        <taxon>Eukaryota</taxon>
        <taxon>Metazoa</taxon>
        <taxon>Ecdysozoa</taxon>
        <taxon>Arthropoda</taxon>
        <taxon>Hexapoda</taxon>
        <taxon>Insecta</taxon>
        <taxon>Pterygota</taxon>
        <taxon>Neoptera</taxon>
        <taxon>Endopterygota</taxon>
        <taxon>Diptera</taxon>
        <taxon>Nematocera</taxon>
        <taxon>Culicoidea</taxon>
        <taxon>Culicidae</taxon>
        <taxon>Anophelinae</taxon>
        <taxon>Anopheles</taxon>
    </lineage>
</organism>
<evidence type="ECO:0000313" key="2">
    <source>
        <dbReference type="EMBL" id="MBW65571.1"/>
    </source>
</evidence>
<protein>
    <submittedName>
        <fullName evidence="2">Uncharacterized protein</fullName>
    </submittedName>
</protein>
<name>A0A2M4CK74_ANODA</name>
<sequence>MVFEKSIEVSKGHVSPIEMKRSSSNGTSQSHRSKYGIRRKMDEGSVGFHPFTFIDRSFSFPNTSGDFPELSAGGCSALSAPSKVCSCGMSTKNLYLQSIDRCITD</sequence>
<dbReference type="EMBL" id="GGFL01001393">
    <property type="protein sequence ID" value="MBW65571.1"/>
    <property type="molecule type" value="Transcribed_RNA"/>
</dbReference>
<feature type="region of interest" description="Disordered" evidence="1">
    <location>
        <begin position="1"/>
        <end position="36"/>
    </location>
</feature>
<evidence type="ECO:0000256" key="1">
    <source>
        <dbReference type="SAM" id="MobiDB-lite"/>
    </source>
</evidence>
<reference evidence="2" key="1">
    <citation type="submission" date="2018-01" db="EMBL/GenBank/DDBJ databases">
        <title>An insight into the sialome of Amazonian anophelines.</title>
        <authorList>
            <person name="Ribeiro J.M."/>
            <person name="Scarpassa V."/>
            <person name="Calvo E."/>
        </authorList>
    </citation>
    <scope>NUCLEOTIDE SEQUENCE</scope>
</reference>